<dbReference type="EMBL" id="JAGRRH010000009">
    <property type="protein sequence ID" value="KAG7365333.1"/>
    <property type="molecule type" value="Genomic_DNA"/>
</dbReference>
<proteinExistence type="predicted"/>
<evidence type="ECO:0000313" key="2">
    <source>
        <dbReference type="EMBL" id="KAG7365333.1"/>
    </source>
</evidence>
<reference evidence="2" key="2">
    <citation type="submission" date="2021-04" db="EMBL/GenBank/DDBJ databases">
        <authorList>
            <person name="Podell S."/>
        </authorList>
    </citation>
    <scope>NUCLEOTIDE SEQUENCE</scope>
    <source>
        <strain evidence="2">Hildebrandi</strain>
    </source>
</reference>
<name>A0A9K3LN23_9STRA</name>
<dbReference type="Proteomes" id="UP000693970">
    <property type="component" value="Unassembled WGS sequence"/>
</dbReference>
<protein>
    <submittedName>
        <fullName evidence="2">Uncharacterized protein</fullName>
    </submittedName>
</protein>
<keyword evidence="3" id="KW-1185">Reference proteome</keyword>
<comment type="caution">
    <text evidence="2">The sequence shown here is derived from an EMBL/GenBank/DDBJ whole genome shotgun (WGS) entry which is preliminary data.</text>
</comment>
<evidence type="ECO:0000256" key="1">
    <source>
        <dbReference type="SAM" id="MobiDB-lite"/>
    </source>
</evidence>
<feature type="compositionally biased region" description="Low complexity" evidence="1">
    <location>
        <begin position="64"/>
        <end position="79"/>
    </location>
</feature>
<accession>A0A9K3LN23</accession>
<organism evidence="2 3">
    <name type="scientific">Nitzschia inconspicua</name>
    <dbReference type="NCBI Taxonomy" id="303405"/>
    <lineage>
        <taxon>Eukaryota</taxon>
        <taxon>Sar</taxon>
        <taxon>Stramenopiles</taxon>
        <taxon>Ochrophyta</taxon>
        <taxon>Bacillariophyta</taxon>
        <taxon>Bacillariophyceae</taxon>
        <taxon>Bacillariophycidae</taxon>
        <taxon>Bacillariales</taxon>
        <taxon>Bacillariaceae</taxon>
        <taxon>Nitzschia</taxon>
    </lineage>
</organism>
<sequence>MMMKINSACFPVGRWGQFLLLFTITLLSWTILLHYNVVATSTSESSSWWDGMKFDDRHDNVTRTSSSSSSSSSTTTTTSHTEGSIRHDNDPILLQIPCGIMIGSDNNINNDNSDDVLPLTTIIDTSLATSTIQSTALQTYPQLQTLLVRHEETDTATTTGTGRNVIPADTLQLRMGSVEATVPAPALEVVKETSRHAQHDSWQLRLGLDFLRQYQAMVDIGNESLRLKLPSHDSEKIIPIVTVPFLRPRASLNFGDSDGHEL</sequence>
<evidence type="ECO:0000313" key="3">
    <source>
        <dbReference type="Proteomes" id="UP000693970"/>
    </source>
</evidence>
<feature type="region of interest" description="Disordered" evidence="1">
    <location>
        <begin position="60"/>
        <end position="87"/>
    </location>
</feature>
<reference evidence="2" key="1">
    <citation type="journal article" date="2021" name="Sci. Rep.">
        <title>Diploid genomic architecture of Nitzschia inconspicua, an elite biomass production diatom.</title>
        <authorList>
            <person name="Oliver A."/>
            <person name="Podell S."/>
            <person name="Pinowska A."/>
            <person name="Traller J.C."/>
            <person name="Smith S.R."/>
            <person name="McClure R."/>
            <person name="Beliaev A."/>
            <person name="Bohutskyi P."/>
            <person name="Hill E.A."/>
            <person name="Rabines A."/>
            <person name="Zheng H."/>
            <person name="Allen L.Z."/>
            <person name="Kuo A."/>
            <person name="Grigoriev I.V."/>
            <person name="Allen A.E."/>
            <person name="Hazlebeck D."/>
            <person name="Allen E.E."/>
        </authorList>
    </citation>
    <scope>NUCLEOTIDE SEQUENCE</scope>
    <source>
        <strain evidence="2">Hildebrandi</strain>
    </source>
</reference>
<gene>
    <name evidence="2" type="ORF">IV203_038536</name>
</gene>
<dbReference type="AlphaFoldDB" id="A0A9K3LN23"/>